<proteinExistence type="predicted"/>
<evidence type="ECO:0000313" key="2">
    <source>
        <dbReference type="Proteomes" id="UP001358586"/>
    </source>
</evidence>
<name>A0ABR0MF85_GOSAR</name>
<keyword evidence="2" id="KW-1185">Reference proteome</keyword>
<accession>A0ABR0MF85</accession>
<protein>
    <submittedName>
        <fullName evidence="1">Uncharacterized protein</fullName>
    </submittedName>
</protein>
<reference evidence="1 2" key="1">
    <citation type="submission" date="2023-03" db="EMBL/GenBank/DDBJ databases">
        <title>WGS of Gossypium arboreum.</title>
        <authorList>
            <person name="Yu D."/>
        </authorList>
    </citation>
    <scope>NUCLEOTIDE SEQUENCE [LARGE SCALE GENOMIC DNA]</scope>
    <source>
        <tissue evidence="1">Leaf</tissue>
    </source>
</reference>
<sequence length="131" mass="14566">MLIGVEVAELGWDLSLHAQSRRALSINSIWLREDDNGKSEGEKRYIRGSTNRIWGADNIVRGGKVIDPILGFNLEGGSSNLDLQKENKTSDWMDTVMEHDLDEGVIIGESGKKRARGALEDVVIGEETDNW</sequence>
<dbReference type="EMBL" id="JARKNE010000013">
    <property type="protein sequence ID" value="KAK5771921.1"/>
    <property type="molecule type" value="Genomic_DNA"/>
</dbReference>
<comment type="caution">
    <text evidence="1">The sequence shown here is derived from an EMBL/GenBank/DDBJ whole genome shotgun (WGS) entry which is preliminary data.</text>
</comment>
<gene>
    <name evidence="1" type="ORF">PVK06_048177</name>
</gene>
<organism evidence="1 2">
    <name type="scientific">Gossypium arboreum</name>
    <name type="common">Tree cotton</name>
    <name type="synonym">Gossypium nanking</name>
    <dbReference type="NCBI Taxonomy" id="29729"/>
    <lineage>
        <taxon>Eukaryota</taxon>
        <taxon>Viridiplantae</taxon>
        <taxon>Streptophyta</taxon>
        <taxon>Embryophyta</taxon>
        <taxon>Tracheophyta</taxon>
        <taxon>Spermatophyta</taxon>
        <taxon>Magnoliopsida</taxon>
        <taxon>eudicotyledons</taxon>
        <taxon>Gunneridae</taxon>
        <taxon>Pentapetalae</taxon>
        <taxon>rosids</taxon>
        <taxon>malvids</taxon>
        <taxon>Malvales</taxon>
        <taxon>Malvaceae</taxon>
        <taxon>Malvoideae</taxon>
        <taxon>Gossypium</taxon>
    </lineage>
</organism>
<dbReference type="Proteomes" id="UP001358586">
    <property type="component" value="Chromosome 13"/>
</dbReference>
<evidence type="ECO:0000313" key="1">
    <source>
        <dbReference type="EMBL" id="KAK5771921.1"/>
    </source>
</evidence>